<feature type="non-terminal residue" evidence="2">
    <location>
        <position position="1"/>
    </location>
</feature>
<comment type="caution">
    <text evidence="2">The sequence shown here is derived from an EMBL/GenBank/DDBJ whole genome shotgun (WGS) entry which is preliminary data.</text>
</comment>
<dbReference type="AlphaFoldDB" id="T1B7J4"/>
<dbReference type="Gene3D" id="3.40.50.150">
    <property type="entry name" value="Vaccinia Virus protein VP39"/>
    <property type="match status" value="1"/>
</dbReference>
<reference evidence="2" key="1">
    <citation type="submission" date="2013-08" db="EMBL/GenBank/DDBJ databases">
        <authorList>
            <person name="Mendez C."/>
            <person name="Richter M."/>
            <person name="Ferrer M."/>
            <person name="Sanchez J."/>
        </authorList>
    </citation>
    <scope>NUCLEOTIDE SEQUENCE</scope>
</reference>
<proteinExistence type="predicted"/>
<dbReference type="InterPro" id="IPR053980">
    <property type="entry name" value="ISP_coupler"/>
</dbReference>
<feature type="non-terminal residue" evidence="2">
    <location>
        <position position="165"/>
    </location>
</feature>
<evidence type="ECO:0000313" key="2">
    <source>
        <dbReference type="EMBL" id="EQD64443.1"/>
    </source>
</evidence>
<dbReference type="EMBL" id="AUZX01006304">
    <property type="protein sequence ID" value="EQD64443.1"/>
    <property type="molecule type" value="Genomic_DNA"/>
</dbReference>
<gene>
    <name evidence="2" type="ORF">B1A_08860</name>
</gene>
<dbReference type="InterPro" id="IPR029063">
    <property type="entry name" value="SAM-dependent_MTases_sf"/>
</dbReference>
<dbReference type="Pfam" id="PF22240">
    <property type="entry name" value="ISP_coupler"/>
    <property type="match status" value="1"/>
</dbReference>
<reference evidence="2" key="2">
    <citation type="journal article" date="2014" name="ISME J.">
        <title>Microbial stratification in low pH oxic and suboxic macroscopic growths along an acid mine drainage.</title>
        <authorList>
            <person name="Mendez-Garcia C."/>
            <person name="Mesa V."/>
            <person name="Sprenger R.R."/>
            <person name="Richter M."/>
            <person name="Diez M.S."/>
            <person name="Solano J."/>
            <person name="Bargiela R."/>
            <person name="Golyshina O.V."/>
            <person name="Manteca A."/>
            <person name="Ramos J.L."/>
            <person name="Gallego J.R."/>
            <person name="Llorente I."/>
            <person name="Martins Dos Santos V.A."/>
            <person name="Jensen O.N."/>
            <person name="Pelaez A.I."/>
            <person name="Sanchez J."/>
            <person name="Ferrer M."/>
        </authorList>
    </citation>
    <scope>NUCLEOTIDE SEQUENCE</scope>
</reference>
<protein>
    <recommendedName>
        <fullName evidence="1">Type ISP restriction-modification enzyme coupler domain-containing protein</fullName>
    </recommendedName>
</protein>
<organism evidence="2">
    <name type="scientific">mine drainage metagenome</name>
    <dbReference type="NCBI Taxonomy" id="410659"/>
    <lineage>
        <taxon>unclassified sequences</taxon>
        <taxon>metagenomes</taxon>
        <taxon>ecological metagenomes</taxon>
    </lineage>
</organism>
<sequence>NDSLSDAEIIEMLAQHLITKPVFDALFEGYSFAQHNPMSQAMQGVLDVLQEHRLDKEADTLQAFYDSVKLRAEGIDSATGKQKIVVELYDKFFRNAFPRMTERLGIVYTPVEVVDFIIHSVNGLLQAEFGQTLGGTGVHILDPFTGTGTFITRLLQSGLMTPEQL</sequence>
<evidence type="ECO:0000259" key="1">
    <source>
        <dbReference type="Pfam" id="PF22240"/>
    </source>
</evidence>
<feature type="domain" description="Type ISP restriction-modification enzyme coupler" evidence="1">
    <location>
        <begin position="1"/>
        <end position="79"/>
    </location>
</feature>
<accession>T1B7J4</accession>
<name>T1B7J4_9ZZZZ</name>
<dbReference type="SUPFAM" id="SSF53335">
    <property type="entry name" value="S-adenosyl-L-methionine-dependent methyltransferases"/>
    <property type="match status" value="1"/>
</dbReference>
<dbReference type="PRINTS" id="PR00507">
    <property type="entry name" value="N12N6MTFRASE"/>
</dbReference>